<dbReference type="KEGG" id="chq:AQ619_17455"/>
<dbReference type="RefSeq" id="WP_062150702.1">
    <property type="nucleotide sequence ID" value="NZ_CP013002.1"/>
</dbReference>
<dbReference type="PANTHER" id="PTHR11839">
    <property type="entry name" value="UDP/ADP-SUGAR PYROPHOSPHATASE"/>
    <property type="match status" value="1"/>
</dbReference>
<dbReference type="SUPFAM" id="SSF55811">
    <property type="entry name" value="Nudix"/>
    <property type="match status" value="1"/>
</dbReference>
<dbReference type="PANTHER" id="PTHR11839:SF1">
    <property type="entry name" value="ADP-SUGAR PYROPHOSPHATASE"/>
    <property type="match status" value="1"/>
</dbReference>
<dbReference type="GO" id="GO:0006753">
    <property type="term" value="P:nucleoside phosphate metabolic process"/>
    <property type="evidence" value="ECO:0007669"/>
    <property type="project" value="TreeGrafter"/>
</dbReference>
<dbReference type="STRING" id="69395.AQ619_17455"/>
<keyword evidence="1" id="KW-0378">Hydrolase</keyword>
<dbReference type="GO" id="GO:0016787">
    <property type="term" value="F:hydrolase activity"/>
    <property type="evidence" value="ECO:0007669"/>
    <property type="project" value="UniProtKB-KW"/>
</dbReference>
<dbReference type="InterPro" id="IPR015797">
    <property type="entry name" value="NUDIX_hydrolase-like_dom_sf"/>
</dbReference>
<dbReference type="AlphaFoldDB" id="A0A0N7JI24"/>
<dbReference type="Gene3D" id="3.90.79.10">
    <property type="entry name" value="Nucleoside Triphosphate Pyrophosphohydrolase"/>
    <property type="match status" value="1"/>
</dbReference>
<dbReference type="Proteomes" id="UP000056905">
    <property type="component" value="Chromosome"/>
</dbReference>
<organism evidence="3 4">
    <name type="scientific">Caulobacter henricii</name>
    <dbReference type="NCBI Taxonomy" id="69395"/>
    <lineage>
        <taxon>Bacteria</taxon>
        <taxon>Pseudomonadati</taxon>
        <taxon>Pseudomonadota</taxon>
        <taxon>Alphaproteobacteria</taxon>
        <taxon>Caulobacterales</taxon>
        <taxon>Caulobacteraceae</taxon>
        <taxon>Caulobacter</taxon>
    </lineage>
</organism>
<sequence length="193" mass="21044">MASDGTWRVTASRYVHRDRWISLRADDCVTDEGVVIAPYYVLDYPDWVEVIALDAADKVLLVRQYRHGLGGMSLELPAGGMEPTDTDPLHTARRELLEETGCVGVLTLVGETRPNAGTHSNRTHIVLARQVTQVAEPRDDPTERIERLWVPAAEVLRMALAGELTVGMQVGSLLRGLVQAGVASIGLVHAPTS</sequence>
<dbReference type="EMBL" id="CP013002">
    <property type="protein sequence ID" value="ALL15002.1"/>
    <property type="molecule type" value="Genomic_DNA"/>
</dbReference>
<name>A0A0N7JI24_9CAUL</name>
<evidence type="ECO:0000256" key="1">
    <source>
        <dbReference type="ARBA" id="ARBA00022801"/>
    </source>
</evidence>
<dbReference type="Pfam" id="PF00293">
    <property type="entry name" value="NUDIX"/>
    <property type="match status" value="1"/>
</dbReference>
<accession>A0A0N7JI24</accession>
<evidence type="ECO:0000259" key="2">
    <source>
        <dbReference type="PROSITE" id="PS51462"/>
    </source>
</evidence>
<dbReference type="GO" id="GO:0019693">
    <property type="term" value="P:ribose phosphate metabolic process"/>
    <property type="evidence" value="ECO:0007669"/>
    <property type="project" value="TreeGrafter"/>
</dbReference>
<dbReference type="InterPro" id="IPR000086">
    <property type="entry name" value="NUDIX_hydrolase_dom"/>
</dbReference>
<dbReference type="OrthoDB" id="9806150at2"/>
<feature type="domain" description="Nudix hydrolase" evidence="2">
    <location>
        <begin position="43"/>
        <end position="172"/>
    </location>
</feature>
<dbReference type="PROSITE" id="PS51462">
    <property type="entry name" value="NUDIX"/>
    <property type="match status" value="1"/>
</dbReference>
<dbReference type="CDD" id="cd03424">
    <property type="entry name" value="NUDIX_ADPRase_Nudt5_UGPPase_Nudt14"/>
    <property type="match status" value="1"/>
</dbReference>
<keyword evidence="4" id="KW-1185">Reference proteome</keyword>
<gene>
    <name evidence="3" type="ORF">AQ619_17455</name>
</gene>
<protein>
    <submittedName>
        <fullName evidence="3">DNA mismatch repair protein MutT</fullName>
    </submittedName>
</protein>
<proteinExistence type="predicted"/>
<reference evidence="3 4" key="1">
    <citation type="submission" date="2015-10" db="EMBL/GenBank/DDBJ databases">
        <title>Conservation of the essential genome among Caulobacter and Brevundimonas species.</title>
        <authorList>
            <person name="Scott D."/>
            <person name="Ely B."/>
        </authorList>
    </citation>
    <scope>NUCLEOTIDE SEQUENCE [LARGE SCALE GENOMIC DNA]</scope>
    <source>
        <strain evidence="3 4">CB4</strain>
    </source>
</reference>
<evidence type="ECO:0000313" key="4">
    <source>
        <dbReference type="Proteomes" id="UP000056905"/>
    </source>
</evidence>
<evidence type="ECO:0000313" key="3">
    <source>
        <dbReference type="EMBL" id="ALL15002.1"/>
    </source>
</evidence>